<dbReference type="EMBL" id="JAVDUU010000006">
    <property type="protein sequence ID" value="MDR6945413.1"/>
    <property type="molecule type" value="Genomic_DNA"/>
</dbReference>
<gene>
    <name evidence="2" type="ORF">J2W55_005285</name>
</gene>
<evidence type="ECO:0000259" key="1">
    <source>
        <dbReference type="PROSITE" id="PS50042"/>
    </source>
</evidence>
<sequence length="192" mass="22233">MQLLIDRLKEIITISDDEAHLINQLFSQKKLGKGEHFLREGQVCRSVALIGTGLVRYYINEDGNEGTYYFGREGDFVCDYESFLPQEPSNKNIQALEDTTLYVISHDGLQRIYQEVRTGERLGRLGIEQIFVNVLQQLSSFYKDSPEMRYQRFLQTFSDISQRVPQYYIASYVGIKPQSLSRIRKRATGSIN</sequence>
<evidence type="ECO:0000313" key="3">
    <source>
        <dbReference type="Proteomes" id="UP001247620"/>
    </source>
</evidence>
<organism evidence="2 3">
    <name type="scientific">Mucilaginibacter pocheonensis</name>
    <dbReference type="NCBI Taxonomy" id="398050"/>
    <lineage>
        <taxon>Bacteria</taxon>
        <taxon>Pseudomonadati</taxon>
        <taxon>Bacteroidota</taxon>
        <taxon>Sphingobacteriia</taxon>
        <taxon>Sphingobacteriales</taxon>
        <taxon>Sphingobacteriaceae</taxon>
        <taxon>Mucilaginibacter</taxon>
    </lineage>
</organism>
<dbReference type="InterPro" id="IPR000595">
    <property type="entry name" value="cNMP-bd_dom"/>
</dbReference>
<dbReference type="CDD" id="cd00038">
    <property type="entry name" value="CAP_ED"/>
    <property type="match status" value="1"/>
</dbReference>
<dbReference type="SUPFAM" id="SSF51206">
    <property type="entry name" value="cAMP-binding domain-like"/>
    <property type="match status" value="1"/>
</dbReference>
<protein>
    <submittedName>
        <fullName evidence="2">CRP-like cAMP-binding protein</fullName>
    </submittedName>
</protein>
<dbReference type="InterPro" id="IPR014710">
    <property type="entry name" value="RmlC-like_jellyroll"/>
</dbReference>
<keyword evidence="3" id="KW-1185">Reference proteome</keyword>
<dbReference type="PROSITE" id="PS50042">
    <property type="entry name" value="CNMP_BINDING_3"/>
    <property type="match status" value="1"/>
</dbReference>
<evidence type="ECO:0000313" key="2">
    <source>
        <dbReference type="EMBL" id="MDR6945413.1"/>
    </source>
</evidence>
<comment type="caution">
    <text evidence="2">The sequence shown here is derived from an EMBL/GenBank/DDBJ whole genome shotgun (WGS) entry which is preliminary data.</text>
</comment>
<feature type="domain" description="Cyclic nucleotide-binding" evidence="1">
    <location>
        <begin position="21"/>
        <end position="112"/>
    </location>
</feature>
<dbReference type="Proteomes" id="UP001247620">
    <property type="component" value="Unassembled WGS sequence"/>
</dbReference>
<dbReference type="InterPro" id="IPR018490">
    <property type="entry name" value="cNMP-bd_dom_sf"/>
</dbReference>
<dbReference type="RefSeq" id="WP_310103444.1">
    <property type="nucleotide sequence ID" value="NZ_JAVDUU010000006.1"/>
</dbReference>
<accession>A0ABU1TJ66</accession>
<reference evidence="2 3" key="1">
    <citation type="submission" date="2023-07" db="EMBL/GenBank/DDBJ databases">
        <title>Sorghum-associated microbial communities from plants grown in Nebraska, USA.</title>
        <authorList>
            <person name="Schachtman D."/>
        </authorList>
    </citation>
    <scope>NUCLEOTIDE SEQUENCE [LARGE SCALE GENOMIC DNA]</scope>
    <source>
        <strain evidence="2 3">3262</strain>
    </source>
</reference>
<name>A0ABU1TJ66_9SPHI</name>
<dbReference type="Gene3D" id="2.60.120.10">
    <property type="entry name" value="Jelly Rolls"/>
    <property type="match status" value="1"/>
</dbReference>
<dbReference type="Pfam" id="PF00027">
    <property type="entry name" value="cNMP_binding"/>
    <property type="match status" value="1"/>
</dbReference>
<proteinExistence type="predicted"/>